<comment type="subcellular location">
    <subcellularLocation>
        <location evidence="1">Cell membrane</location>
        <topology evidence="1">Single-pass membrane protein</topology>
    </subcellularLocation>
</comment>
<dbReference type="Gene3D" id="3.30.200.20">
    <property type="entry name" value="Phosphorylase Kinase, domain 1"/>
    <property type="match status" value="2"/>
</dbReference>
<dbReference type="GO" id="GO:0004674">
    <property type="term" value="F:protein serine/threonine kinase activity"/>
    <property type="evidence" value="ECO:0007669"/>
    <property type="project" value="UniProtKB-KW"/>
</dbReference>
<evidence type="ECO:0000256" key="16">
    <source>
        <dbReference type="ARBA" id="ARBA00023170"/>
    </source>
</evidence>
<keyword evidence="23" id="KW-1185">Reference proteome</keyword>
<evidence type="ECO:0000256" key="12">
    <source>
        <dbReference type="ARBA" id="ARBA00022777"/>
    </source>
</evidence>
<feature type="domain" description="Protein kinase" evidence="21">
    <location>
        <begin position="27"/>
        <end position="297"/>
    </location>
</feature>
<comment type="catalytic activity">
    <reaction evidence="19">
        <text>L-seryl-[protein] + ATP = O-phospho-L-seryl-[protein] + ADP + H(+)</text>
        <dbReference type="Rhea" id="RHEA:17989"/>
        <dbReference type="Rhea" id="RHEA-COMP:9863"/>
        <dbReference type="Rhea" id="RHEA-COMP:11604"/>
        <dbReference type="ChEBI" id="CHEBI:15378"/>
        <dbReference type="ChEBI" id="CHEBI:29999"/>
        <dbReference type="ChEBI" id="CHEBI:30616"/>
        <dbReference type="ChEBI" id="CHEBI:83421"/>
        <dbReference type="ChEBI" id="CHEBI:456216"/>
        <dbReference type="EC" id="2.7.11.1"/>
    </reaction>
</comment>
<dbReference type="PROSITE" id="PS00108">
    <property type="entry name" value="PROTEIN_KINASE_ST"/>
    <property type="match status" value="2"/>
</dbReference>
<keyword evidence="15" id="KW-0472">Membrane</keyword>
<dbReference type="InterPro" id="IPR047117">
    <property type="entry name" value="PERK1-13-like"/>
</dbReference>
<dbReference type="Pfam" id="PF07714">
    <property type="entry name" value="PK_Tyr_Ser-Thr"/>
    <property type="match status" value="1"/>
</dbReference>
<dbReference type="EMBL" id="CM004397">
    <property type="protein sequence ID" value="OAY36732.1"/>
    <property type="molecule type" value="Genomic_DNA"/>
</dbReference>
<dbReference type="SMART" id="SM00220">
    <property type="entry name" value="S_TKc"/>
    <property type="match status" value="2"/>
</dbReference>
<dbReference type="PANTHER" id="PTHR47982:SF40">
    <property type="entry name" value="NON-SPECIFIC SERINE_THREONINE PROTEIN KINASE"/>
    <property type="match status" value="1"/>
</dbReference>
<accession>A0A2C9UZJ6</accession>
<comment type="caution">
    <text evidence="22">The sequence shown here is derived from an EMBL/GenBank/DDBJ whole genome shotgun (WGS) entry which is preliminary data.</text>
</comment>
<keyword evidence="5" id="KW-0597">Phosphoprotein</keyword>
<keyword evidence="16" id="KW-0675">Receptor</keyword>
<evidence type="ECO:0000256" key="3">
    <source>
        <dbReference type="ARBA" id="ARBA00022475"/>
    </source>
</evidence>
<keyword evidence="17" id="KW-0325">Glycoprotein</keyword>
<protein>
    <recommendedName>
        <fullName evidence="2">non-specific serine/threonine protein kinase</fullName>
        <ecNumber evidence="2">2.7.11.1</ecNumber>
    </recommendedName>
</protein>
<reference evidence="23" key="1">
    <citation type="journal article" date="2016" name="Nat. Biotechnol.">
        <title>Sequencing wild and cultivated cassava and related species reveals extensive interspecific hybridization and genetic diversity.</title>
        <authorList>
            <person name="Bredeson J.V."/>
            <person name="Lyons J.B."/>
            <person name="Prochnik S.E."/>
            <person name="Wu G.A."/>
            <person name="Ha C.M."/>
            <person name="Edsinger-Gonzales E."/>
            <person name="Grimwood J."/>
            <person name="Schmutz J."/>
            <person name="Rabbi I.Y."/>
            <person name="Egesi C."/>
            <person name="Nauluvula P."/>
            <person name="Lebot V."/>
            <person name="Ndunguru J."/>
            <person name="Mkamilo G."/>
            <person name="Bart R.S."/>
            <person name="Setter T.L."/>
            <person name="Gleadow R.M."/>
            <person name="Kulakow P."/>
            <person name="Ferguson M.E."/>
            <person name="Rounsley S."/>
            <person name="Rokhsar D.S."/>
        </authorList>
    </citation>
    <scope>NUCLEOTIDE SEQUENCE [LARGE SCALE GENOMIC DNA]</scope>
    <source>
        <strain evidence="23">cv. AM560-2</strain>
    </source>
</reference>
<dbReference type="OrthoDB" id="1938319at2759"/>
<gene>
    <name evidence="22" type="ORF">MANES_11G043600v8</name>
</gene>
<keyword evidence="11 20" id="KW-0547">Nucleotide-binding</keyword>
<dbReference type="GO" id="GO:0005524">
    <property type="term" value="F:ATP binding"/>
    <property type="evidence" value="ECO:0007669"/>
    <property type="project" value="UniProtKB-UniRule"/>
</dbReference>
<evidence type="ECO:0000256" key="13">
    <source>
        <dbReference type="ARBA" id="ARBA00022840"/>
    </source>
</evidence>
<evidence type="ECO:0000256" key="18">
    <source>
        <dbReference type="ARBA" id="ARBA00047899"/>
    </source>
</evidence>
<keyword evidence="12" id="KW-0418">Kinase</keyword>
<feature type="binding site" evidence="20">
    <location>
        <position position="55"/>
    </location>
    <ligand>
        <name>ATP</name>
        <dbReference type="ChEBI" id="CHEBI:30616"/>
    </ligand>
</feature>
<dbReference type="Gramene" id="Manes.11G043600.1.v8.1">
    <property type="protein sequence ID" value="Manes.11G043600.1.v8.1.CDS"/>
    <property type="gene ID" value="Manes.11G043600.v8.1"/>
</dbReference>
<evidence type="ECO:0000313" key="22">
    <source>
        <dbReference type="EMBL" id="OAY36732.1"/>
    </source>
</evidence>
<keyword evidence="9" id="KW-0732">Signal</keyword>
<proteinExistence type="predicted"/>
<evidence type="ECO:0000313" key="23">
    <source>
        <dbReference type="Proteomes" id="UP000091857"/>
    </source>
</evidence>
<keyword evidence="7" id="KW-0808">Transferase</keyword>
<dbReference type="PROSITE" id="PS50011">
    <property type="entry name" value="PROTEIN_KINASE_DOM"/>
    <property type="match status" value="2"/>
</dbReference>
<dbReference type="InterPro" id="IPR008271">
    <property type="entry name" value="Ser/Thr_kinase_AS"/>
</dbReference>
<comment type="catalytic activity">
    <reaction evidence="18">
        <text>L-threonyl-[protein] + ATP = O-phospho-L-threonyl-[protein] + ADP + H(+)</text>
        <dbReference type="Rhea" id="RHEA:46608"/>
        <dbReference type="Rhea" id="RHEA-COMP:11060"/>
        <dbReference type="Rhea" id="RHEA-COMP:11605"/>
        <dbReference type="ChEBI" id="CHEBI:15378"/>
        <dbReference type="ChEBI" id="CHEBI:30013"/>
        <dbReference type="ChEBI" id="CHEBI:30616"/>
        <dbReference type="ChEBI" id="CHEBI:61977"/>
        <dbReference type="ChEBI" id="CHEBI:456216"/>
        <dbReference type="EC" id="2.7.11.1"/>
    </reaction>
</comment>
<dbReference type="Proteomes" id="UP000091857">
    <property type="component" value="Chromosome 11"/>
</dbReference>
<evidence type="ECO:0000256" key="5">
    <source>
        <dbReference type="ARBA" id="ARBA00022553"/>
    </source>
</evidence>
<keyword evidence="6" id="KW-0433">Leucine-rich repeat</keyword>
<evidence type="ECO:0000256" key="10">
    <source>
        <dbReference type="ARBA" id="ARBA00022737"/>
    </source>
</evidence>
<evidence type="ECO:0000256" key="20">
    <source>
        <dbReference type="PROSITE-ProRule" id="PRU10141"/>
    </source>
</evidence>
<evidence type="ECO:0000256" key="11">
    <source>
        <dbReference type="ARBA" id="ARBA00022741"/>
    </source>
</evidence>
<dbReference type="EC" id="2.7.11.1" evidence="2"/>
<dbReference type="STRING" id="3983.A0A2C9UZJ6"/>
<dbReference type="InterPro" id="IPR001245">
    <property type="entry name" value="Ser-Thr/Tyr_kinase_cat_dom"/>
</dbReference>
<evidence type="ECO:0000256" key="2">
    <source>
        <dbReference type="ARBA" id="ARBA00012513"/>
    </source>
</evidence>
<organism evidence="22 23">
    <name type="scientific">Manihot esculenta</name>
    <name type="common">Cassava</name>
    <name type="synonym">Jatropha manihot</name>
    <dbReference type="NCBI Taxonomy" id="3983"/>
    <lineage>
        <taxon>Eukaryota</taxon>
        <taxon>Viridiplantae</taxon>
        <taxon>Streptophyta</taxon>
        <taxon>Embryophyta</taxon>
        <taxon>Tracheophyta</taxon>
        <taxon>Spermatophyta</taxon>
        <taxon>Magnoliopsida</taxon>
        <taxon>eudicotyledons</taxon>
        <taxon>Gunneridae</taxon>
        <taxon>Pentapetalae</taxon>
        <taxon>rosids</taxon>
        <taxon>fabids</taxon>
        <taxon>Malpighiales</taxon>
        <taxon>Euphorbiaceae</taxon>
        <taxon>Crotonoideae</taxon>
        <taxon>Manihoteae</taxon>
        <taxon>Manihot</taxon>
    </lineage>
</organism>
<evidence type="ECO:0000256" key="6">
    <source>
        <dbReference type="ARBA" id="ARBA00022614"/>
    </source>
</evidence>
<dbReference type="PROSITE" id="PS00107">
    <property type="entry name" value="PROTEIN_KINASE_ATP"/>
    <property type="match status" value="2"/>
</dbReference>
<keyword evidence="8" id="KW-0812">Transmembrane</keyword>
<evidence type="ECO:0000256" key="1">
    <source>
        <dbReference type="ARBA" id="ARBA00004162"/>
    </source>
</evidence>
<dbReference type="PANTHER" id="PTHR47982">
    <property type="entry name" value="PROLINE-RICH RECEPTOR-LIKE PROTEIN KINASE PERK4"/>
    <property type="match status" value="1"/>
</dbReference>
<keyword evidence="13 20" id="KW-0067">ATP-binding</keyword>
<dbReference type="Gene3D" id="1.10.510.10">
    <property type="entry name" value="Transferase(Phosphotransferase) domain 1"/>
    <property type="match status" value="2"/>
</dbReference>
<dbReference type="AlphaFoldDB" id="A0A2C9UZJ6"/>
<evidence type="ECO:0000256" key="19">
    <source>
        <dbReference type="ARBA" id="ARBA00048679"/>
    </source>
</evidence>
<dbReference type="InterPro" id="IPR017441">
    <property type="entry name" value="Protein_kinase_ATP_BS"/>
</dbReference>
<dbReference type="GO" id="GO:0005886">
    <property type="term" value="C:plasma membrane"/>
    <property type="evidence" value="ECO:0000318"/>
    <property type="project" value="GO_Central"/>
</dbReference>
<dbReference type="FunFam" id="1.10.510.10:FF:000358">
    <property type="entry name" value="Putative leucine-rich repeat receptor-like serine/threonine-protein kinase"/>
    <property type="match status" value="1"/>
</dbReference>
<keyword evidence="14" id="KW-1133">Transmembrane helix</keyword>
<keyword evidence="4" id="KW-0723">Serine/threonine-protein kinase</keyword>
<evidence type="ECO:0000256" key="4">
    <source>
        <dbReference type="ARBA" id="ARBA00022527"/>
    </source>
</evidence>
<dbReference type="InterPro" id="IPR000719">
    <property type="entry name" value="Prot_kinase_dom"/>
</dbReference>
<evidence type="ECO:0000256" key="9">
    <source>
        <dbReference type="ARBA" id="ARBA00022729"/>
    </source>
</evidence>
<name>A0A2C9UZJ6_MANES</name>
<evidence type="ECO:0000256" key="15">
    <source>
        <dbReference type="ARBA" id="ARBA00023136"/>
    </source>
</evidence>
<keyword evidence="3" id="KW-1003">Cell membrane</keyword>
<dbReference type="SUPFAM" id="SSF56112">
    <property type="entry name" value="Protein kinase-like (PK-like)"/>
    <property type="match status" value="2"/>
</dbReference>
<evidence type="ECO:0000256" key="7">
    <source>
        <dbReference type="ARBA" id="ARBA00022679"/>
    </source>
</evidence>
<evidence type="ECO:0000256" key="8">
    <source>
        <dbReference type="ARBA" id="ARBA00022692"/>
    </source>
</evidence>
<evidence type="ECO:0000256" key="17">
    <source>
        <dbReference type="ARBA" id="ARBA00023180"/>
    </source>
</evidence>
<evidence type="ECO:0000256" key="14">
    <source>
        <dbReference type="ARBA" id="ARBA00022989"/>
    </source>
</evidence>
<sequence length="651" mass="73804">MATPQSPATYGPTQYTYEELAEAAHRFSNNYRIGGGGFGEVYEGFLDGKIAAIKKLKILPDQPLKKGLEHEIRVASCVSHRNLVKLVGYCVDGANVLLVLEYFRNKSLKFNLHEKKNLDWPKRMKIAIGCARGLEYLHLYCTPRIIHQDIKPDNILLDDNFEPKVADFGLALFFPDNVSHISTSNIGGTVDYIDPKHSGQATDKLDVYSFGVVLLELISGRPPTQEGSHIVSWAKNQIIPVLKGKRTDLIDSKLQNFNGKEKKEMIRMVKCAACCVYKLSEIRPTIKEIAQALEDELHLNGVWDDNDYNFLQDNPKAELSQTTMMKLPNNNNKTTTTRNPTIETTRFSNPVGKTSFSGSFQAYKPKIFTHRELRKATEDFSNVKLVGEGEYGAVYVGQLENKTIVAIKKLKDLPNKQQKEEFEKKIKDISSLKHSNLVNPVGYCIENLNRFLVSEFVSPSNSLKYYLHGSETLDWPKRMNIALGSANGLKYLHKGKIIHGDIKSNNIILDNNFEPKVTNFGLIMHFPPGRTNDIYSYSKDYKNLSEKSDVYTFGVLLLELVTGRNVHEKGGNIINWVRIRIEKAMNGQVRDLVDSKLQIYDALQVQRMIYCAAACIYKSTKFHFVMIVKALEGDIPLKDIWNENDKKSLYS</sequence>
<keyword evidence="10" id="KW-0677">Repeat</keyword>
<feature type="domain" description="Protein kinase" evidence="21">
    <location>
        <begin position="380"/>
        <end position="651"/>
    </location>
</feature>
<evidence type="ECO:0000259" key="21">
    <source>
        <dbReference type="PROSITE" id="PS50011"/>
    </source>
</evidence>
<dbReference type="InterPro" id="IPR011009">
    <property type="entry name" value="Kinase-like_dom_sf"/>
</dbReference>
<feature type="binding site" evidence="20">
    <location>
        <position position="409"/>
    </location>
    <ligand>
        <name>ATP</name>
        <dbReference type="ChEBI" id="CHEBI:30616"/>
    </ligand>
</feature>
<dbReference type="Pfam" id="PF00069">
    <property type="entry name" value="Pkinase"/>
    <property type="match status" value="1"/>
</dbReference>